<keyword evidence="2" id="KW-1185">Reference proteome</keyword>
<comment type="caution">
    <text evidence="1">The sequence shown here is derived from an EMBL/GenBank/DDBJ whole genome shotgun (WGS) entry which is preliminary data.</text>
</comment>
<proteinExistence type="predicted"/>
<reference evidence="1" key="1">
    <citation type="journal article" date="2023" name="Mol. Biol. Evol.">
        <title>Third-Generation Sequencing Reveals the Adaptive Role of the Epigenome in Three Deep-Sea Polychaetes.</title>
        <authorList>
            <person name="Perez M."/>
            <person name="Aroh O."/>
            <person name="Sun Y."/>
            <person name="Lan Y."/>
            <person name="Juniper S.K."/>
            <person name="Young C.R."/>
            <person name="Angers B."/>
            <person name="Qian P.Y."/>
        </authorList>
    </citation>
    <scope>NUCLEOTIDE SEQUENCE</scope>
    <source>
        <strain evidence="1">R07B-5</strain>
    </source>
</reference>
<organism evidence="1 2">
    <name type="scientific">Ridgeia piscesae</name>
    <name type="common">Tubeworm</name>
    <dbReference type="NCBI Taxonomy" id="27915"/>
    <lineage>
        <taxon>Eukaryota</taxon>
        <taxon>Metazoa</taxon>
        <taxon>Spiralia</taxon>
        <taxon>Lophotrochozoa</taxon>
        <taxon>Annelida</taxon>
        <taxon>Polychaeta</taxon>
        <taxon>Sedentaria</taxon>
        <taxon>Canalipalpata</taxon>
        <taxon>Sabellida</taxon>
        <taxon>Siboglinidae</taxon>
        <taxon>Ridgeia</taxon>
    </lineage>
</organism>
<sequence>MLLRIHHKSTFIWTDDRKYILHIIFDTGRPRKDISGPRQTACD</sequence>
<dbReference type="EMBL" id="JAODUO010000988">
    <property type="protein sequence ID" value="KAK2172150.1"/>
    <property type="molecule type" value="Genomic_DNA"/>
</dbReference>
<protein>
    <submittedName>
        <fullName evidence="1">Uncharacterized protein</fullName>
    </submittedName>
</protein>
<name>A0AAD9NJB7_RIDPI</name>
<evidence type="ECO:0000313" key="1">
    <source>
        <dbReference type="EMBL" id="KAK2172150.1"/>
    </source>
</evidence>
<dbReference type="AlphaFoldDB" id="A0AAD9NJB7"/>
<evidence type="ECO:0000313" key="2">
    <source>
        <dbReference type="Proteomes" id="UP001209878"/>
    </source>
</evidence>
<gene>
    <name evidence="1" type="ORF">NP493_989g01009</name>
</gene>
<dbReference type="Proteomes" id="UP001209878">
    <property type="component" value="Unassembled WGS sequence"/>
</dbReference>
<accession>A0AAD9NJB7</accession>